<dbReference type="PANTHER" id="PTHR30547:SF5">
    <property type="entry name" value="NUCLEASE YHCG-RELATED"/>
    <property type="match status" value="1"/>
</dbReference>
<reference evidence="4" key="1">
    <citation type="journal article" date="2014" name="Int. J. Syst. Evol. Microbiol.">
        <title>Complete genome sequence of Corynebacterium casei LMG S-19264T (=DSM 44701T), isolated from a smear-ripened cheese.</title>
        <authorList>
            <consortium name="US DOE Joint Genome Institute (JGI-PGF)"/>
            <person name="Walter F."/>
            <person name="Albersmeier A."/>
            <person name="Kalinowski J."/>
            <person name="Ruckert C."/>
        </authorList>
    </citation>
    <scope>NUCLEOTIDE SEQUENCE</scope>
    <source>
        <strain evidence="4">CGMCC 1.15448</strain>
    </source>
</reference>
<evidence type="ECO:0000313" key="5">
    <source>
        <dbReference type="Proteomes" id="UP000607559"/>
    </source>
</evidence>
<dbReference type="Pfam" id="PF17761">
    <property type="entry name" value="DUF1016_N"/>
    <property type="match status" value="1"/>
</dbReference>
<sequence>MDSTHLLIRDITAIWTKARAQAFTLVNRAMIDAYWEIGRRIVQEEQNGQKKAQYGGSQLKTLAEKLTREIDKNLDERELRRMRQLFFAFPTRETLRPELTWSHYKLLLRIENDSARSYYLAEAADQTWSIRLLERNIQSGYYERIVTSQTLPSPARSSNAPLTGAPAADTQSTMSPGDFIKDPYILDFLGLDIPAGFSESQLESAILSNIHQFLLELGKGFAFVARQYCIKTDTRQYYIDLVFYNFILKAFILLELKLGSLSHQDIGQMDMYVRMFEALKKIPGDNPTIGIILCAEKDDTLVKYSVMEENKHLFASRYKFVLPSEEELSREIQKGKLRFIDANS</sequence>
<keyword evidence="5" id="KW-1185">Reference proteome</keyword>
<dbReference type="PANTHER" id="PTHR30547">
    <property type="entry name" value="UNCHARACTERIZED PROTEIN YHCG-RELATED"/>
    <property type="match status" value="1"/>
</dbReference>
<dbReference type="RefSeq" id="WP_188930150.1">
    <property type="nucleotide sequence ID" value="NZ_BMJC01000001.1"/>
</dbReference>
<dbReference type="EMBL" id="BMJC01000001">
    <property type="protein sequence ID" value="GGA92884.1"/>
    <property type="molecule type" value="Genomic_DNA"/>
</dbReference>
<comment type="caution">
    <text evidence="4">The sequence shown here is derived from an EMBL/GenBank/DDBJ whole genome shotgun (WGS) entry which is preliminary data.</text>
</comment>
<dbReference type="InterPro" id="IPR009362">
    <property type="entry name" value="YhcG_C"/>
</dbReference>
<feature type="region of interest" description="Disordered" evidence="1">
    <location>
        <begin position="151"/>
        <end position="175"/>
    </location>
</feature>
<dbReference type="Proteomes" id="UP000607559">
    <property type="component" value="Unassembled WGS sequence"/>
</dbReference>
<accession>A0A8J2XS81</accession>
<organism evidence="4 5">
    <name type="scientific">Puia dinghuensis</name>
    <dbReference type="NCBI Taxonomy" id="1792502"/>
    <lineage>
        <taxon>Bacteria</taxon>
        <taxon>Pseudomonadati</taxon>
        <taxon>Bacteroidota</taxon>
        <taxon>Chitinophagia</taxon>
        <taxon>Chitinophagales</taxon>
        <taxon>Chitinophagaceae</taxon>
        <taxon>Puia</taxon>
    </lineage>
</organism>
<proteinExistence type="predicted"/>
<evidence type="ECO:0000313" key="4">
    <source>
        <dbReference type="EMBL" id="GGA92884.1"/>
    </source>
</evidence>
<dbReference type="GO" id="GO:0003676">
    <property type="term" value="F:nucleic acid binding"/>
    <property type="evidence" value="ECO:0007669"/>
    <property type="project" value="InterPro"/>
</dbReference>
<evidence type="ECO:0008006" key="6">
    <source>
        <dbReference type="Google" id="ProtNLM"/>
    </source>
</evidence>
<feature type="domain" description="YhcG N-terminal" evidence="3">
    <location>
        <begin position="11"/>
        <end position="144"/>
    </location>
</feature>
<dbReference type="Gene3D" id="3.40.1350.10">
    <property type="match status" value="1"/>
</dbReference>
<dbReference type="AlphaFoldDB" id="A0A8J2XS81"/>
<dbReference type="Pfam" id="PF06250">
    <property type="entry name" value="YhcG_C"/>
    <property type="match status" value="1"/>
</dbReference>
<name>A0A8J2XS81_9BACT</name>
<evidence type="ECO:0000256" key="1">
    <source>
        <dbReference type="SAM" id="MobiDB-lite"/>
    </source>
</evidence>
<dbReference type="InterPro" id="IPR011856">
    <property type="entry name" value="tRNA_endonuc-like_dom_sf"/>
</dbReference>
<protein>
    <recommendedName>
        <fullName evidence="6">DUF1016 domain-containing protein</fullName>
    </recommendedName>
</protein>
<evidence type="ECO:0000259" key="3">
    <source>
        <dbReference type="Pfam" id="PF17761"/>
    </source>
</evidence>
<evidence type="ECO:0000259" key="2">
    <source>
        <dbReference type="Pfam" id="PF06250"/>
    </source>
</evidence>
<feature type="compositionally biased region" description="Polar residues" evidence="1">
    <location>
        <begin position="151"/>
        <end position="161"/>
    </location>
</feature>
<reference evidence="4" key="2">
    <citation type="submission" date="2020-09" db="EMBL/GenBank/DDBJ databases">
        <authorList>
            <person name="Sun Q."/>
            <person name="Zhou Y."/>
        </authorList>
    </citation>
    <scope>NUCLEOTIDE SEQUENCE</scope>
    <source>
        <strain evidence="4">CGMCC 1.15448</strain>
    </source>
</reference>
<gene>
    <name evidence="4" type="ORF">GCM10011511_15360</name>
</gene>
<dbReference type="InterPro" id="IPR041527">
    <property type="entry name" value="YhcG_N"/>
</dbReference>
<feature type="domain" description="YhcG PDDEXK nuclease" evidence="2">
    <location>
        <begin position="179"/>
        <end position="331"/>
    </location>
</feature>
<dbReference type="InterPro" id="IPR053148">
    <property type="entry name" value="PD-DEXK-like_domain"/>
</dbReference>